<keyword evidence="4" id="KW-0134">Cell wall</keyword>
<evidence type="ECO:0000313" key="8">
    <source>
        <dbReference type="Proteomes" id="UP000507245"/>
    </source>
</evidence>
<dbReference type="GO" id="GO:0016787">
    <property type="term" value="F:hydrolase activity"/>
    <property type="evidence" value="ECO:0007669"/>
    <property type="project" value="InterPro"/>
</dbReference>
<keyword evidence="8" id="KW-1185">Reference proteome</keyword>
<comment type="similarity">
    <text evidence="3">Belongs to the pectinacetylesterase family.</text>
</comment>
<evidence type="ECO:0000256" key="3">
    <source>
        <dbReference type="ARBA" id="ARBA00005784"/>
    </source>
</evidence>
<protein>
    <recommendedName>
        <fullName evidence="9">Pectin acetylesterase</fullName>
    </recommendedName>
</protein>
<dbReference type="GO" id="GO:0071555">
    <property type="term" value="P:cell wall organization"/>
    <property type="evidence" value="ECO:0007669"/>
    <property type="project" value="UniProtKB-KW"/>
</dbReference>
<evidence type="ECO:0000313" key="7">
    <source>
        <dbReference type="EMBL" id="CAB4314911.1"/>
    </source>
</evidence>
<keyword evidence="6" id="KW-0472">Membrane</keyword>
<gene>
    <name evidence="7" type="ORF">ORAREDHAP_LOCUS39444</name>
</gene>
<comment type="function">
    <text evidence="1">Hydrolyzes acetyl esters in homogalacturonan regions of pectin. In type I primary cell wall, galacturonic acid residues of pectin can be acetylated at the O-2 and O-3 positions. Decreasing the degree of acetylation of pectin gels in vitro alters their physical properties.</text>
</comment>
<sequence length="607" mass="69132">MAVENLASNSMENISWLQGLLWWRNWGKRDWAISAIGFAVFVFALSFVSYSWNSDPDSNLSSSFHRITATDLVDLTLLHNATRRGAVCLDGSLPGYHFQKGFGSGANSWVLYIEGGGWCNTIESCFWRREIHLGSSKHMGHRVHFTGILSPHQAQNPEFFNWNRVKVQYCDGASLAGHPDNELRNGTRLFFRGQLIWEALMDKFFSLGLSKAKQALLAGCSAGGLAALIHCDEFRGLLPKNVTVKCLADAGFFLDEKDVIENPTMRYFFHDVFILHGLRKSLHKDCIARKEPAECLFPEKIIKNIATPVFLLHSAYDFWQIQNILIPEGSDPYHYWQKCRLEIHNCNATQVEILQEGESLSHLSPLSPTPVPYVGILVLIMLYNLCVCHVILPTKAEVLQLQSPLAIGTLIEMHQRKLTARFYAILPAIIIPWWKYSPSCPVHDPIFVDIENEGGLAKSLHKDCAMRMEPSKCLFPEEIIKNINTPVFLVNPAYDFWQIQHVLIPESSDPHGYWKRCKLNIFNCNPSQVEIPQNHNQRFCSLQVVISRKFGSSHHVTFKLLHKVVTLKIGFLRKLFYETSHWNNLVIDFVDHYSCKLETVGIANVIL</sequence>
<dbReference type="AlphaFoldDB" id="A0A6J5XPA3"/>
<keyword evidence="6" id="KW-1133">Transmembrane helix</keyword>
<dbReference type="Pfam" id="PF03283">
    <property type="entry name" value="PAE"/>
    <property type="match status" value="2"/>
</dbReference>
<organism evidence="7 8">
    <name type="scientific">Prunus armeniaca</name>
    <name type="common">Apricot</name>
    <name type="synonym">Armeniaca vulgaris</name>
    <dbReference type="NCBI Taxonomy" id="36596"/>
    <lineage>
        <taxon>Eukaryota</taxon>
        <taxon>Viridiplantae</taxon>
        <taxon>Streptophyta</taxon>
        <taxon>Embryophyta</taxon>
        <taxon>Tracheophyta</taxon>
        <taxon>Spermatophyta</taxon>
        <taxon>Magnoliopsida</taxon>
        <taxon>eudicotyledons</taxon>
        <taxon>Gunneridae</taxon>
        <taxon>Pentapetalae</taxon>
        <taxon>rosids</taxon>
        <taxon>fabids</taxon>
        <taxon>Rosales</taxon>
        <taxon>Rosaceae</taxon>
        <taxon>Amygdaloideae</taxon>
        <taxon>Amygdaleae</taxon>
        <taxon>Prunus</taxon>
    </lineage>
</organism>
<evidence type="ECO:0008006" key="9">
    <source>
        <dbReference type="Google" id="ProtNLM"/>
    </source>
</evidence>
<dbReference type="PANTHER" id="PTHR21562">
    <property type="entry name" value="NOTUM-RELATED"/>
    <property type="match status" value="1"/>
</dbReference>
<dbReference type="SUPFAM" id="SSF53474">
    <property type="entry name" value="alpha/beta-Hydrolases"/>
    <property type="match status" value="1"/>
</dbReference>
<feature type="transmembrane region" description="Helical" evidence="6">
    <location>
        <begin position="31"/>
        <end position="52"/>
    </location>
</feature>
<name>A0A6J5XPA3_PRUAR</name>
<keyword evidence="4" id="KW-0964">Secreted</keyword>
<keyword evidence="6" id="KW-0812">Transmembrane</keyword>
<dbReference type="EMBL" id="CAEKKB010000006">
    <property type="protein sequence ID" value="CAB4314911.1"/>
    <property type="molecule type" value="Genomic_DNA"/>
</dbReference>
<comment type="subcellular location">
    <subcellularLocation>
        <location evidence="2">Secreted</location>
        <location evidence="2">Cell wall</location>
    </subcellularLocation>
</comment>
<evidence type="ECO:0000256" key="6">
    <source>
        <dbReference type="SAM" id="Phobius"/>
    </source>
</evidence>
<proteinExistence type="inferred from homology"/>
<dbReference type="InterPro" id="IPR004963">
    <property type="entry name" value="PAE/NOTUM"/>
</dbReference>
<evidence type="ECO:0000256" key="4">
    <source>
        <dbReference type="ARBA" id="ARBA00022512"/>
    </source>
</evidence>
<dbReference type="InterPro" id="IPR029058">
    <property type="entry name" value="AB_hydrolase_fold"/>
</dbReference>
<evidence type="ECO:0000256" key="1">
    <source>
        <dbReference type="ARBA" id="ARBA00003534"/>
    </source>
</evidence>
<evidence type="ECO:0000256" key="5">
    <source>
        <dbReference type="ARBA" id="ARBA00023316"/>
    </source>
</evidence>
<accession>A0A6J5XPA3</accession>
<evidence type="ECO:0000256" key="2">
    <source>
        <dbReference type="ARBA" id="ARBA00004191"/>
    </source>
</evidence>
<reference evidence="8" key="1">
    <citation type="journal article" date="2020" name="Genome Biol.">
        <title>Gamete binning: chromosome-level and haplotype-resolved genome assembly enabled by high-throughput single-cell sequencing of gamete genomes.</title>
        <authorList>
            <person name="Campoy J.A."/>
            <person name="Sun H."/>
            <person name="Goel M."/>
            <person name="Jiao W.-B."/>
            <person name="Folz-Donahue K."/>
            <person name="Wang N."/>
            <person name="Rubio M."/>
            <person name="Liu C."/>
            <person name="Kukat C."/>
            <person name="Ruiz D."/>
            <person name="Huettel B."/>
            <person name="Schneeberger K."/>
        </authorList>
    </citation>
    <scope>NUCLEOTIDE SEQUENCE [LARGE SCALE GENOMIC DNA]</scope>
    <source>
        <strain evidence="8">cv. Rojo Pasion</strain>
    </source>
</reference>
<keyword evidence="5" id="KW-0961">Cell wall biogenesis/degradation</keyword>
<dbReference type="PANTHER" id="PTHR21562:SF83">
    <property type="entry name" value="PECTIN ACETYLESTERASE 4"/>
    <property type="match status" value="1"/>
</dbReference>
<dbReference type="OrthoDB" id="2015280at2759"/>
<dbReference type="Proteomes" id="UP000507245">
    <property type="component" value="Unassembled WGS sequence"/>
</dbReference>